<dbReference type="CDD" id="cd00085">
    <property type="entry name" value="HNHc"/>
    <property type="match status" value="1"/>
</dbReference>
<keyword evidence="2" id="KW-0255">Endonuclease</keyword>
<evidence type="ECO:0000313" key="3">
    <source>
        <dbReference type="Proteomes" id="UP000308196"/>
    </source>
</evidence>
<dbReference type="EMBL" id="LR590484">
    <property type="protein sequence ID" value="VTR27886.1"/>
    <property type="molecule type" value="Genomic_DNA"/>
</dbReference>
<dbReference type="Gene3D" id="1.10.30.50">
    <property type="match status" value="1"/>
</dbReference>
<gene>
    <name evidence="2" type="ORF">NCTC11429_00071</name>
</gene>
<name>A0A4U9U4S8_9SPHI</name>
<feature type="domain" description="HNH" evidence="1">
    <location>
        <begin position="37"/>
        <end position="87"/>
    </location>
</feature>
<dbReference type="Pfam" id="PF01844">
    <property type="entry name" value="HNH"/>
    <property type="match status" value="1"/>
</dbReference>
<reference evidence="2 3" key="1">
    <citation type="submission" date="2019-05" db="EMBL/GenBank/DDBJ databases">
        <authorList>
            <consortium name="Pathogen Informatics"/>
        </authorList>
    </citation>
    <scope>NUCLEOTIDE SEQUENCE [LARGE SCALE GENOMIC DNA]</scope>
    <source>
        <strain evidence="2 3">NCTC11429</strain>
    </source>
</reference>
<dbReference type="InterPro" id="IPR002711">
    <property type="entry name" value="HNH"/>
</dbReference>
<protein>
    <submittedName>
        <fullName evidence="2">HNH endonuclease</fullName>
    </submittedName>
</protein>
<keyword evidence="2" id="KW-0540">Nuclease</keyword>
<dbReference type="Proteomes" id="UP000308196">
    <property type="component" value="Chromosome"/>
</dbReference>
<evidence type="ECO:0000313" key="2">
    <source>
        <dbReference type="EMBL" id="VTR27886.1"/>
    </source>
</evidence>
<sequence>MRPLNKGTTPTLDGEEITVNSYGEWRRFLIERIGYYCAYCNIPLSHNLNVEHVVPKNPVEGAEAGDSLAWDNMLLACGPCNNAKSNREINANRYYLPEEHNTLLPFTVGEIPDNPNAAIIAPSHALTLSQNLKAQATIELFGLNEIDNRNKVVDIRWKKRKMALQLARSSFALYSEIKVSNRALLPHAASHVARTAAEVGFFIVWFEIFKNEPLVFEQFLVNEILPGTARDCFADGTFELIPKNLENDNDNI</sequence>
<dbReference type="GO" id="GO:0008270">
    <property type="term" value="F:zinc ion binding"/>
    <property type="evidence" value="ECO:0007669"/>
    <property type="project" value="InterPro"/>
</dbReference>
<dbReference type="GeneID" id="78460912"/>
<dbReference type="RefSeq" id="WP_028071701.1">
    <property type="nucleotide sequence ID" value="NZ_LR590484.1"/>
</dbReference>
<proteinExistence type="predicted"/>
<dbReference type="AlphaFoldDB" id="A0A4U9U4S8"/>
<evidence type="ECO:0000259" key="1">
    <source>
        <dbReference type="Pfam" id="PF01844"/>
    </source>
</evidence>
<dbReference type="GO" id="GO:0004519">
    <property type="term" value="F:endonuclease activity"/>
    <property type="evidence" value="ECO:0007669"/>
    <property type="project" value="UniProtKB-KW"/>
</dbReference>
<dbReference type="InterPro" id="IPR003615">
    <property type="entry name" value="HNH_nuc"/>
</dbReference>
<dbReference type="KEGG" id="stha:NCTC11429_00071"/>
<accession>A0A4U9U4S8</accession>
<dbReference type="GO" id="GO:0003676">
    <property type="term" value="F:nucleic acid binding"/>
    <property type="evidence" value="ECO:0007669"/>
    <property type="project" value="InterPro"/>
</dbReference>
<organism evidence="2 3">
    <name type="scientific">Sphingobacterium thalpophilum</name>
    <dbReference type="NCBI Taxonomy" id="259"/>
    <lineage>
        <taxon>Bacteria</taxon>
        <taxon>Pseudomonadati</taxon>
        <taxon>Bacteroidota</taxon>
        <taxon>Sphingobacteriia</taxon>
        <taxon>Sphingobacteriales</taxon>
        <taxon>Sphingobacteriaceae</taxon>
        <taxon>Sphingobacterium</taxon>
    </lineage>
</organism>
<keyword evidence="2" id="KW-0378">Hydrolase</keyword>
<dbReference type="STRING" id="1123265.GCA_000686625_05196"/>